<dbReference type="EMBL" id="CP073078">
    <property type="protein sequence ID" value="QUD89032.1"/>
    <property type="molecule type" value="Genomic_DNA"/>
</dbReference>
<dbReference type="Gene3D" id="3.40.50.150">
    <property type="entry name" value="Vaccinia Virus protein VP39"/>
    <property type="match status" value="1"/>
</dbReference>
<keyword evidence="1" id="KW-0489">Methyltransferase</keyword>
<accession>A0A975G1V8</accession>
<evidence type="ECO:0000313" key="2">
    <source>
        <dbReference type="Proteomes" id="UP000676409"/>
    </source>
</evidence>
<dbReference type="Proteomes" id="UP000676409">
    <property type="component" value="Chromosome"/>
</dbReference>
<evidence type="ECO:0000313" key="1">
    <source>
        <dbReference type="EMBL" id="QUD89032.1"/>
    </source>
</evidence>
<proteinExistence type="predicted"/>
<keyword evidence="1" id="KW-0808">Transferase</keyword>
<keyword evidence="2" id="KW-1185">Reference proteome</keyword>
<dbReference type="GO" id="GO:0008168">
    <property type="term" value="F:methyltransferase activity"/>
    <property type="evidence" value="ECO:0007669"/>
    <property type="project" value="UniProtKB-KW"/>
</dbReference>
<dbReference type="Pfam" id="PF13489">
    <property type="entry name" value="Methyltransf_23"/>
    <property type="match status" value="1"/>
</dbReference>
<name>A0A975G1V8_9CAUL</name>
<dbReference type="GO" id="GO:0032259">
    <property type="term" value="P:methylation"/>
    <property type="evidence" value="ECO:0007669"/>
    <property type="project" value="UniProtKB-KW"/>
</dbReference>
<dbReference type="AlphaFoldDB" id="A0A975G1V8"/>
<sequence length="293" mass="32914">MAIEFDASLDKILDASFKIDAPRYCKVCDAEALYFDKVDLGRSCHDEPYPLGRYGIDIPYYQCLECRFTFTTAFDRFSTEQWRRFIYNRDYVKVDPAFVEERPSANAIVTEAYLRAVGGKPVGLDFGGGDGLTASILRSRGWTYDSVDPFNGQDHVSPHRPYDFCTAFEVFEHIVHPRDALADLRRRCSAERVLVLIGTNILDGMISHQTGLDWWYAGPRNGHISLYSRAALKRLAADAGLHYLSLGRNLHFLSHGYAVEEVIRIAVEGKLRRVMAGSHAVRPASGPGARNTA</sequence>
<dbReference type="KEGG" id="caul:KCG34_03855"/>
<dbReference type="RefSeq" id="WP_211939082.1">
    <property type="nucleotide sequence ID" value="NZ_CP073078.1"/>
</dbReference>
<reference evidence="1" key="1">
    <citation type="submission" date="2021-04" db="EMBL/GenBank/DDBJ databases">
        <title>The complete genome sequence of Caulobacter sp. S6.</title>
        <authorList>
            <person name="Tang Y."/>
            <person name="Ouyang W."/>
            <person name="Liu Q."/>
            <person name="Huang B."/>
            <person name="Guo Z."/>
            <person name="Lei P."/>
        </authorList>
    </citation>
    <scope>NUCLEOTIDE SEQUENCE</scope>
    <source>
        <strain evidence="1">S6</strain>
    </source>
</reference>
<dbReference type="SUPFAM" id="SSF53335">
    <property type="entry name" value="S-adenosyl-L-methionine-dependent methyltransferases"/>
    <property type="match status" value="1"/>
</dbReference>
<protein>
    <submittedName>
        <fullName evidence="1">Class I SAM-dependent methyltransferase</fullName>
    </submittedName>
</protein>
<dbReference type="InterPro" id="IPR029063">
    <property type="entry name" value="SAM-dependent_MTases_sf"/>
</dbReference>
<organism evidence="1 2">
    <name type="scientific">Phenylobacterium montanum</name>
    <dbReference type="NCBI Taxonomy" id="2823693"/>
    <lineage>
        <taxon>Bacteria</taxon>
        <taxon>Pseudomonadati</taxon>
        <taxon>Pseudomonadota</taxon>
        <taxon>Alphaproteobacteria</taxon>
        <taxon>Caulobacterales</taxon>
        <taxon>Caulobacteraceae</taxon>
        <taxon>Phenylobacterium</taxon>
    </lineage>
</organism>
<gene>
    <name evidence="1" type="ORF">KCG34_03855</name>
</gene>